<evidence type="ECO:0000313" key="3">
    <source>
        <dbReference type="Proteomes" id="UP000035021"/>
    </source>
</evidence>
<feature type="region of interest" description="Disordered" evidence="1">
    <location>
        <begin position="1"/>
        <end position="22"/>
    </location>
</feature>
<feature type="non-terminal residue" evidence="2">
    <location>
        <position position="108"/>
    </location>
</feature>
<accession>A0ABQ0IRT4</accession>
<dbReference type="RefSeq" id="WP_006902565.1">
    <property type="nucleotide sequence ID" value="NZ_BAOQ01000070.1"/>
</dbReference>
<keyword evidence="3" id="KW-1185">Reference proteome</keyword>
<gene>
    <name evidence="2" type="ORF">GP2_070_00010</name>
</gene>
<reference evidence="2 3" key="1">
    <citation type="submission" date="2013-02" db="EMBL/GenBank/DDBJ databases">
        <title>Whole genome shotgun sequence of Gordonia paraffinivorans NBRC 108238.</title>
        <authorList>
            <person name="Isaki-Nakamura S."/>
            <person name="Hosoyama A."/>
            <person name="Tsuchikane K."/>
            <person name="Ando Y."/>
            <person name="Baba S."/>
            <person name="Ohji S."/>
            <person name="Hamada M."/>
            <person name="Tamura T."/>
            <person name="Yamazoe A."/>
            <person name="Yamazaki S."/>
            <person name="Fujita N."/>
        </authorList>
    </citation>
    <scope>NUCLEOTIDE SEQUENCE [LARGE SCALE GENOMIC DNA]</scope>
    <source>
        <strain evidence="2 3">NBRC 108238</strain>
    </source>
</reference>
<dbReference type="Proteomes" id="UP000035021">
    <property type="component" value="Unassembled WGS sequence"/>
</dbReference>
<dbReference type="EMBL" id="BAOQ01000070">
    <property type="protein sequence ID" value="GAC86274.1"/>
    <property type="molecule type" value="Genomic_DNA"/>
</dbReference>
<name>A0ABQ0IRT4_9ACTN</name>
<evidence type="ECO:0000313" key="2">
    <source>
        <dbReference type="EMBL" id="GAC86274.1"/>
    </source>
</evidence>
<dbReference type="InterPro" id="IPR025591">
    <property type="entry name" value="RloB"/>
</dbReference>
<sequence>MSRRNPSGRGRKAAGNKNGKKYQIRVFAEGQKTEEQYLVHWSRAHREHVILTVAPHVGSTPSTIVDAAISERQRDLRDQKRSRGNAYDEYWCVFDVDEHPNLEATLKR</sequence>
<feature type="compositionally biased region" description="Basic residues" evidence="1">
    <location>
        <begin position="9"/>
        <end position="22"/>
    </location>
</feature>
<protein>
    <submittedName>
        <fullName evidence="2">Uncharacterized protein</fullName>
    </submittedName>
</protein>
<organism evidence="2 3">
    <name type="scientific">Gordonia paraffinivorans NBRC 108238</name>
    <dbReference type="NCBI Taxonomy" id="1223543"/>
    <lineage>
        <taxon>Bacteria</taxon>
        <taxon>Bacillati</taxon>
        <taxon>Actinomycetota</taxon>
        <taxon>Actinomycetes</taxon>
        <taxon>Mycobacteriales</taxon>
        <taxon>Gordoniaceae</taxon>
        <taxon>Gordonia</taxon>
    </lineage>
</organism>
<comment type="caution">
    <text evidence="2">The sequence shown here is derived from an EMBL/GenBank/DDBJ whole genome shotgun (WGS) entry which is preliminary data.</text>
</comment>
<dbReference type="Pfam" id="PF13707">
    <property type="entry name" value="RloB"/>
    <property type="match status" value="1"/>
</dbReference>
<proteinExistence type="predicted"/>
<evidence type="ECO:0000256" key="1">
    <source>
        <dbReference type="SAM" id="MobiDB-lite"/>
    </source>
</evidence>